<gene>
    <name evidence="2" type="ORF">ARMGADRAFT_1132925</name>
</gene>
<organism evidence="2 3">
    <name type="scientific">Armillaria gallica</name>
    <name type="common">Bulbous honey fungus</name>
    <name type="synonym">Armillaria bulbosa</name>
    <dbReference type="NCBI Taxonomy" id="47427"/>
    <lineage>
        <taxon>Eukaryota</taxon>
        <taxon>Fungi</taxon>
        <taxon>Dikarya</taxon>
        <taxon>Basidiomycota</taxon>
        <taxon>Agaricomycotina</taxon>
        <taxon>Agaricomycetes</taxon>
        <taxon>Agaricomycetidae</taxon>
        <taxon>Agaricales</taxon>
        <taxon>Marasmiineae</taxon>
        <taxon>Physalacriaceae</taxon>
        <taxon>Armillaria</taxon>
    </lineage>
</organism>
<reference evidence="3" key="1">
    <citation type="journal article" date="2017" name="Nat. Ecol. Evol.">
        <title>Genome expansion and lineage-specific genetic innovations in the forest pathogenic fungi Armillaria.</title>
        <authorList>
            <person name="Sipos G."/>
            <person name="Prasanna A.N."/>
            <person name="Walter M.C."/>
            <person name="O'Connor E."/>
            <person name="Balint B."/>
            <person name="Krizsan K."/>
            <person name="Kiss B."/>
            <person name="Hess J."/>
            <person name="Varga T."/>
            <person name="Slot J."/>
            <person name="Riley R."/>
            <person name="Boka B."/>
            <person name="Rigling D."/>
            <person name="Barry K."/>
            <person name="Lee J."/>
            <person name="Mihaltcheva S."/>
            <person name="LaButti K."/>
            <person name="Lipzen A."/>
            <person name="Waldron R."/>
            <person name="Moloney N.M."/>
            <person name="Sperisen C."/>
            <person name="Kredics L."/>
            <person name="Vagvoelgyi C."/>
            <person name="Patrignani A."/>
            <person name="Fitzpatrick D."/>
            <person name="Nagy I."/>
            <person name="Doyle S."/>
            <person name="Anderson J.B."/>
            <person name="Grigoriev I.V."/>
            <person name="Gueldener U."/>
            <person name="Muensterkoetter M."/>
            <person name="Nagy L.G."/>
        </authorList>
    </citation>
    <scope>NUCLEOTIDE SEQUENCE [LARGE SCALE GENOMIC DNA]</scope>
    <source>
        <strain evidence="3">Ar21-2</strain>
    </source>
</reference>
<feature type="transmembrane region" description="Helical" evidence="1">
    <location>
        <begin position="100"/>
        <end position="118"/>
    </location>
</feature>
<keyword evidence="1" id="KW-1133">Transmembrane helix</keyword>
<evidence type="ECO:0000313" key="3">
    <source>
        <dbReference type="Proteomes" id="UP000217790"/>
    </source>
</evidence>
<keyword evidence="1" id="KW-0812">Transmembrane</keyword>
<evidence type="ECO:0000313" key="2">
    <source>
        <dbReference type="EMBL" id="PBK84441.1"/>
    </source>
</evidence>
<dbReference type="EMBL" id="KZ293698">
    <property type="protein sequence ID" value="PBK84441.1"/>
    <property type="molecule type" value="Genomic_DNA"/>
</dbReference>
<sequence length="168" mass="18447">MVARVHDLGWLDYGEVKEARRKAPIVPTPSTRCLVGPDNGYAPSCRTCSGVLIPVILPHKPLPQLSTITAVIVALQPRNAITKASDAAARSPKTYTCCCIMILGLFSCYCMLALIDIHRILAEMRDMKETASKEGSVDSGSKYPRARIYRKDSLWPQLQSVQCQTGIV</sequence>
<keyword evidence="3" id="KW-1185">Reference proteome</keyword>
<name>A0A2H3CMZ0_ARMGA</name>
<keyword evidence="1" id="KW-0472">Membrane</keyword>
<accession>A0A2H3CMZ0</accession>
<dbReference type="AlphaFoldDB" id="A0A2H3CMZ0"/>
<protein>
    <submittedName>
        <fullName evidence="2">Uncharacterized protein</fullName>
    </submittedName>
</protein>
<proteinExistence type="predicted"/>
<evidence type="ECO:0000256" key="1">
    <source>
        <dbReference type="SAM" id="Phobius"/>
    </source>
</evidence>
<dbReference type="Proteomes" id="UP000217790">
    <property type="component" value="Unassembled WGS sequence"/>
</dbReference>
<dbReference type="InParanoid" id="A0A2H3CMZ0"/>